<proteinExistence type="predicted"/>
<keyword evidence="1" id="KW-0812">Transmembrane</keyword>
<accession>A0A6M8BBZ7</accession>
<gene>
    <name evidence="2" type="ORF">HPC62_00275</name>
</gene>
<dbReference type="KEGG" id="theu:HPC62_00275"/>
<keyword evidence="3" id="KW-1185">Reference proteome</keyword>
<evidence type="ECO:0000313" key="3">
    <source>
        <dbReference type="Proteomes" id="UP000505210"/>
    </source>
</evidence>
<dbReference type="Proteomes" id="UP000505210">
    <property type="component" value="Chromosome"/>
</dbReference>
<keyword evidence="1" id="KW-0472">Membrane</keyword>
<sequence>MIFNELQQFRQTLYASLGNARDALFDLMDAVLVSACIVSFVTLVWTNWHHNNAQQDAIKNLLNRS</sequence>
<dbReference type="AlphaFoldDB" id="A0A6M8BBZ7"/>
<organism evidence="2 3">
    <name type="scientific">Thermoleptolyngbya sichuanensis A183</name>
    <dbReference type="NCBI Taxonomy" id="2737172"/>
    <lineage>
        <taxon>Bacteria</taxon>
        <taxon>Bacillati</taxon>
        <taxon>Cyanobacteriota</taxon>
        <taxon>Cyanophyceae</taxon>
        <taxon>Oculatellales</taxon>
        <taxon>Oculatellaceae</taxon>
        <taxon>Thermoleptolyngbya</taxon>
        <taxon>Thermoleptolyngbya sichuanensis</taxon>
    </lineage>
</organism>
<dbReference type="RefSeq" id="WP_172353245.1">
    <property type="nucleotide sequence ID" value="NZ_CP053661.1"/>
</dbReference>
<name>A0A6M8BBZ7_9CYAN</name>
<protein>
    <submittedName>
        <fullName evidence="2">Uncharacterized protein</fullName>
    </submittedName>
</protein>
<feature type="transmembrane region" description="Helical" evidence="1">
    <location>
        <begin position="23"/>
        <end position="45"/>
    </location>
</feature>
<evidence type="ECO:0000256" key="1">
    <source>
        <dbReference type="SAM" id="Phobius"/>
    </source>
</evidence>
<reference evidence="2 3" key="1">
    <citation type="submission" date="2020-05" db="EMBL/GenBank/DDBJ databases">
        <title>Complete genome sequence of of a novel Thermoleptolyngbya strain isolated from hot springs of Ganzi, Sichuan China.</title>
        <authorList>
            <person name="Tang J."/>
            <person name="Daroch M."/>
            <person name="Li L."/>
            <person name="Waleron K."/>
            <person name="Waleron M."/>
            <person name="Waleron M."/>
        </authorList>
    </citation>
    <scope>NUCLEOTIDE SEQUENCE [LARGE SCALE GENOMIC DNA]</scope>
    <source>
        <strain evidence="2 3">PKUAC-SCTA183</strain>
    </source>
</reference>
<keyword evidence="1" id="KW-1133">Transmembrane helix</keyword>
<evidence type="ECO:0000313" key="2">
    <source>
        <dbReference type="EMBL" id="QKD80813.1"/>
    </source>
</evidence>
<dbReference type="EMBL" id="CP053661">
    <property type="protein sequence ID" value="QKD80813.1"/>
    <property type="molecule type" value="Genomic_DNA"/>
</dbReference>